<protein>
    <recommendedName>
        <fullName evidence="1">Rhodanese domain-containing protein</fullName>
    </recommendedName>
</protein>
<comment type="caution">
    <text evidence="2">The sequence shown here is derived from an EMBL/GenBank/DDBJ whole genome shotgun (WGS) entry which is preliminary data.</text>
</comment>
<dbReference type="PANTHER" id="PTHR43031:SF1">
    <property type="entry name" value="PYRIDINE NUCLEOTIDE-DISULPHIDE OXIDOREDUCTASE"/>
    <property type="match status" value="1"/>
</dbReference>
<dbReference type="PANTHER" id="PTHR43031">
    <property type="entry name" value="FAD-DEPENDENT OXIDOREDUCTASE"/>
    <property type="match status" value="1"/>
</dbReference>
<dbReference type="Proteomes" id="UP000178935">
    <property type="component" value="Unassembled WGS sequence"/>
</dbReference>
<reference evidence="2 3" key="1">
    <citation type="journal article" date="2016" name="Nat. Commun.">
        <title>Thousands of microbial genomes shed light on interconnected biogeochemical processes in an aquifer system.</title>
        <authorList>
            <person name="Anantharaman K."/>
            <person name="Brown C.T."/>
            <person name="Hug L.A."/>
            <person name="Sharon I."/>
            <person name="Castelle C.J."/>
            <person name="Probst A.J."/>
            <person name="Thomas B.C."/>
            <person name="Singh A."/>
            <person name="Wilkins M.J."/>
            <person name="Karaoz U."/>
            <person name="Brodie E.L."/>
            <person name="Williams K.H."/>
            <person name="Hubbard S.S."/>
            <person name="Banfield J.F."/>
        </authorList>
    </citation>
    <scope>NUCLEOTIDE SEQUENCE [LARGE SCALE GENOMIC DNA]</scope>
</reference>
<dbReference type="SUPFAM" id="SSF52821">
    <property type="entry name" value="Rhodanese/Cell cycle control phosphatase"/>
    <property type="match status" value="1"/>
</dbReference>
<dbReference type="AlphaFoldDB" id="A0A1G2JMY5"/>
<evidence type="ECO:0000313" key="3">
    <source>
        <dbReference type="Proteomes" id="UP000178935"/>
    </source>
</evidence>
<accession>A0A1G2JMY5</accession>
<feature type="domain" description="Rhodanese" evidence="1">
    <location>
        <begin position="7"/>
        <end position="91"/>
    </location>
</feature>
<dbReference type="SMART" id="SM00450">
    <property type="entry name" value="RHOD"/>
    <property type="match status" value="1"/>
</dbReference>
<dbReference type="InterPro" id="IPR050229">
    <property type="entry name" value="GlpE_sulfurtransferase"/>
</dbReference>
<dbReference type="CDD" id="cd00158">
    <property type="entry name" value="RHOD"/>
    <property type="match status" value="1"/>
</dbReference>
<gene>
    <name evidence="2" type="ORF">A2561_01550</name>
</gene>
<dbReference type="Gene3D" id="3.40.250.10">
    <property type="entry name" value="Rhodanese-like domain"/>
    <property type="match status" value="1"/>
</dbReference>
<dbReference type="Pfam" id="PF00581">
    <property type="entry name" value="Rhodanese"/>
    <property type="match status" value="1"/>
</dbReference>
<evidence type="ECO:0000259" key="1">
    <source>
        <dbReference type="PROSITE" id="PS50206"/>
    </source>
</evidence>
<organism evidence="2 3">
    <name type="scientific">Candidatus Staskawiczbacteria bacterium RIFOXYD1_FULL_32_13</name>
    <dbReference type="NCBI Taxonomy" id="1802234"/>
    <lineage>
        <taxon>Bacteria</taxon>
        <taxon>Candidatus Staskawicziibacteriota</taxon>
    </lineage>
</organism>
<proteinExistence type="predicted"/>
<sequence length="97" mass="10408">MNLEDIIAKGAVIIDVRTKEEFDAGHIHGSFNIPLDELGKNLNWLAVDVPTVVCCASGSRSETAKFILQANGFKEVYNGGAWDDLGSLKGIGSCKVK</sequence>
<evidence type="ECO:0000313" key="2">
    <source>
        <dbReference type="EMBL" id="OGZ88505.1"/>
    </source>
</evidence>
<name>A0A1G2JMY5_9BACT</name>
<dbReference type="InterPro" id="IPR036873">
    <property type="entry name" value="Rhodanese-like_dom_sf"/>
</dbReference>
<dbReference type="InterPro" id="IPR001763">
    <property type="entry name" value="Rhodanese-like_dom"/>
</dbReference>
<dbReference type="PROSITE" id="PS50206">
    <property type="entry name" value="RHODANESE_3"/>
    <property type="match status" value="1"/>
</dbReference>
<dbReference type="EMBL" id="MHPU01000021">
    <property type="protein sequence ID" value="OGZ88505.1"/>
    <property type="molecule type" value="Genomic_DNA"/>
</dbReference>